<feature type="compositionally biased region" description="Basic residues" evidence="1">
    <location>
        <begin position="65"/>
        <end position="77"/>
    </location>
</feature>
<dbReference type="Proteomes" id="UP001165083">
    <property type="component" value="Unassembled WGS sequence"/>
</dbReference>
<feature type="region of interest" description="Disordered" evidence="1">
    <location>
        <begin position="177"/>
        <end position="203"/>
    </location>
</feature>
<accession>A0A9W6WYF4</accession>
<protein>
    <submittedName>
        <fullName evidence="2">Unnamed protein product</fullName>
    </submittedName>
</protein>
<sequence length="387" mass="43641">MAARHMAARRDICSSPLSSADEAEDAATFPEMDPSPVSKPPRAKPRTAGGKRKPRAKEAALQPAKKQKQKQVLKRKSTKELVHDAPQEFVEYLAEQLSAVQQAKFEAEFEGGQGFIVKLPTATGSWKSKRRREQLEDWIRALGFGSGVSLSRNALRVASLKADVIVRELKLRVPGEEKDEEVVEETGTGDARADESPVVEERGENGDYLADPAMLKLKKYFQKLESQKLEVVSYSENHRLLSSTQHMAIADAMEDVLAQPSSRRDRRLARRLSKLGRISGRRMSSIALAPSSSSFLPPMEDDWVWDREMGKMSLTPVKRRISLGDSRLLQKANTLGESVLHLVLYSGMVDVKRLKEVLRKVSTMWEKIAVMYVSFRFRFSCCWGYRF</sequence>
<feature type="compositionally biased region" description="Basic residues" evidence="1">
    <location>
        <begin position="41"/>
        <end position="55"/>
    </location>
</feature>
<evidence type="ECO:0000313" key="2">
    <source>
        <dbReference type="EMBL" id="GMF21386.1"/>
    </source>
</evidence>
<dbReference type="EMBL" id="BSXW01000406">
    <property type="protein sequence ID" value="GMF21386.1"/>
    <property type="molecule type" value="Genomic_DNA"/>
</dbReference>
<proteinExistence type="predicted"/>
<comment type="caution">
    <text evidence="2">The sequence shown here is derived from an EMBL/GenBank/DDBJ whole genome shotgun (WGS) entry which is preliminary data.</text>
</comment>
<evidence type="ECO:0000313" key="3">
    <source>
        <dbReference type="Proteomes" id="UP001165083"/>
    </source>
</evidence>
<keyword evidence="3" id="KW-1185">Reference proteome</keyword>
<dbReference type="OrthoDB" id="194690at2759"/>
<gene>
    <name evidence="2" type="ORF">Plil01_000843900</name>
</gene>
<name>A0A9W6WYF4_9STRA</name>
<evidence type="ECO:0000256" key="1">
    <source>
        <dbReference type="SAM" id="MobiDB-lite"/>
    </source>
</evidence>
<organism evidence="2 3">
    <name type="scientific">Phytophthora lilii</name>
    <dbReference type="NCBI Taxonomy" id="2077276"/>
    <lineage>
        <taxon>Eukaryota</taxon>
        <taxon>Sar</taxon>
        <taxon>Stramenopiles</taxon>
        <taxon>Oomycota</taxon>
        <taxon>Peronosporomycetes</taxon>
        <taxon>Peronosporales</taxon>
        <taxon>Peronosporaceae</taxon>
        <taxon>Phytophthora</taxon>
    </lineage>
</organism>
<feature type="region of interest" description="Disordered" evidence="1">
    <location>
        <begin position="1"/>
        <end position="80"/>
    </location>
</feature>
<dbReference type="AlphaFoldDB" id="A0A9W6WYF4"/>
<feature type="compositionally biased region" description="Basic and acidic residues" evidence="1">
    <location>
        <begin position="191"/>
        <end position="203"/>
    </location>
</feature>
<reference evidence="2" key="1">
    <citation type="submission" date="2023-04" db="EMBL/GenBank/DDBJ databases">
        <title>Phytophthora lilii NBRC 32176.</title>
        <authorList>
            <person name="Ichikawa N."/>
            <person name="Sato H."/>
            <person name="Tonouchi N."/>
        </authorList>
    </citation>
    <scope>NUCLEOTIDE SEQUENCE</scope>
    <source>
        <strain evidence="2">NBRC 32176</strain>
    </source>
</reference>